<comment type="caution">
    <text evidence="6">The sequence shown here is derived from an EMBL/GenBank/DDBJ whole genome shotgun (WGS) entry which is preliminary data.</text>
</comment>
<keyword evidence="4" id="KW-0472">Membrane</keyword>
<dbReference type="AlphaFoldDB" id="A0AAD5EGM1"/>
<evidence type="ECO:0000256" key="3">
    <source>
        <dbReference type="ARBA" id="ARBA00022989"/>
    </source>
</evidence>
<dbReference type="RefSeq" id="XP_051448480.1">
    <property type="nucleotide sequence ID" value="XM_051593254.1"/>
</dbReference>
<dbReference type="Proteomes" id="UP001206595">
    <property type="component" value="Unassembled WGS sequence"/>
</dbReference>
<dbReference type="Gene3D" id="3.20.100.30">
    <property type="entry name" value="VTC, catalytic tunnel domain"/>
    <property type="match status" value="1"/>
</dbReference>
<keyword evidence="7" id="KW-1185">Reference proteome</keyword>
<dbReference type="Pfam" id="PF09359">
    <property type="entry name" value="VTC"/>
    <property type="match status" value="1"/>
</dbReference>
<evidence type="ECO:0000259" key="5">
    <source>
        <dbReference type="Pfam" id="PF09359"/>
    </source>
</evidence>
<dbReference type="GeneID" id="75918596"/>
<evidence type="ECO:0000313" key="7">
    <source>
        <dbReference type="Proteomes" id="UP001206595"/>
    </source>
</evidence>
<accession>A0AAD5EGM1</accession>
<evidence type="ECO:0000313" key="6">
    <source>
        <dbReference type="EMBL" id="KAI8583476.1"/>
    </source>
</evidence>
<evidence type="ECO:0000256" key="4">
    <source>
        <dbReference type="ARBA" id="ARBA00023136"/>
    </source>
</evidence>
<reference evidence="6" key="2">
    <citation type="journal article" date="2022" name="Proc. Natl. Acad. Sci. U.S.A.">
        <title>Diploid-dominant life cycles characterize the early evolution of Fungi.</title>
        <authorList>
            <person name="Amses K.R."/>
            <person name="Simmons D.R."/>
            <person name="Longcore J.E."/>
            <person name="Mondo S.J."/>
            <person name="Seto K."/>
            <person name="Jeronimo G.H."/>
            <person name="Bonds A.E."/>
            <person name="Quandt C.A."/>
            <person name="Davis W.J."/>
            <person name="Chang Y."/>
            <person name="Federici B.A."/>
            <person name="Kuo A."/>
            <person name="LaButti K."/>
            <person name="Pangilinan J."/>
            <person name="Andreopoulos W."/>
            <person name="Tritt A."/>
            <person name="Riley R."/>
            <person name="Hundley H."/>
            <person name="Johnson J."/>
            <person name="Lipzen A."/>
            <person name="Barry K."/>
            <person name="Lang B.F."/>
            <person name="Cuomo C.A."/>
            <person name="Buchler N.E."/>
            <person name="Grigoriev I.V."/>
            <person name="Spatafora J.W."/>
            <person name="Stajich J.E."/>
            <person name="James T.Y."/>
        </authorList>
    </citation>
    <scope>NUCLEOTIDE SEQUENCE</scope>
    <source>
        <strain evidence="6">AG</strain>
    </source>
</reference>
<name>A0AAD5EGM1_UMBRA</name>
<gene>
    <name evidence="6" type="ORF">K450DRAFT_277066</name>
</gene>
<sequence>MTAVSYRRSELPVPKSGDCSIRMEPAFDAAFKRRWSDQMVLSWKFYYFDLDRINTSMENNLCTEAIAEEYTKVSDFVKVKLGELQRRIQHASRQVTEQTSLANFIDFERTLDDISASVCDLQLFHTLHTDALSLLRQHINPFFAENLGMLYTKDTLDKMVMQVCSLYDSLRANRAPPESPPLSPISLTGETFISRRSQAWWVHADNSMNLMMHFLKYLSLNSKLVNGANDSISVKVTSVVLDKPTQPDHSKIVKVQWTNAGQEVFIKAMDGEDRTRSIRTKQKYLERWINKEWSLYDLLDKLRANGHDMEDVEPNATFIQNLVNDGSTPVLRTVCNRVTFQSTSSPYIKITMDTNLMIHRDQLPDGGRWFKTRDDDGDEDQNNLDNCQDGMIRFPFDVVKVSFGDTEDDLPYWWHELIRSKLLQQVPEIYNGIEGLASFIKNDMSSLKSW</sequence>
<keyword evidence="3" id="KW-1133">Transmembrane helix</keyword>
<proteinExistence type="predicted"/>
<evidence type="ECO:0000256" key="2">
    <source>
        <dbReference type="ARBA" id="ARBA00022692"/>
    </source>
</evidence>
<dbReference type="GO" id="GO:0012505">
    <property type="term" value="C:endomembrane system"/>
    <property type="evidence" value="ECO:0007669"/>
    <property type="project" value="UniProtKB-SubCell"/>
</dbReference>
<dbReference type="GO" id="GO:0006799">
    <property type="term" value="P:polyphosphate biosynthetic process"/>
    <property type="evidence" value="ECO:0007669"/>
    <property type="project" value="UniProtKB-ARBA"/>
</dbReference>
<organism evidence="6 7">
    <name type="scientific">Umbelopsis ramanniana AG</name>
    <dbReference type="NCBI Taxonomy" id="1314678"/>
    <lineage>
        <taxon>Eukaryota</taxon>
        <taxon>Fungi</taxon>
        <taxon>Fungi incertae sedis</taxon>
        <taxon>Mucoromycota</taxon>
        <taxon>Mucoromycotina</taxon>
        <taxon>Umbelopsidomycetes</taxon>
        <taxon>Umbelopsidales</taxon>
        <taxon>Umbelopsidaceae</taxon>
        <taxon>Umbelopsis</taxon>
    </lineage>
</organism>
<dbReference type="EMBL" id="MU620895">
    <property type="protein sequence ID" value="KAI8583476.1"/>
    <property type="molecule type" value="Genomic_DNA"/>
</dbReference>
<dbReference type="InterPro" id="IPR051572">
    <property type="entry name" value="VTC_Complex_Subunit"/>
</dbReference>
<protein>
    <recommendedName>
        <fullName evidence="5">VTC domain-containing protein</fullName>
    </recommendedName>
</protein>
<keyword evidence="2" id="KW-0812">Transmembrane</keyword>
<dbReference type="InterPro" id="IPR042267">
    <property type="entry name" value="VTC_sf"/>
</dbReference>
<feature type="non-terminal residue" evidence="6">
    <location>
        <position position="1"/>
    </location>
</feature>
<evidence type="ECO:0000256" key="1">
    <source>
        <dbReference type="ARBA" id="ARBA00004127"/>
    </source>
</evidence>
<dbReference type="InterPro" id="IPR018966">
    <property type="entry name" value="VTC_domain"/>
</dbReference>
<comment type="subcellular location">
    <subcellularLocation>
        <location evidence="1">Endomembrane system</location>
        <topology evidence="1">Multi-pass membrane protein</topology>
    </subcellularLocation>
</comment>
<feature type="domain" description="VTC" evidence="5">
    <location>
        <begin position="195"/>
        <end position="428"/>
    </location>
</feature>
<dbReference type="PANTHER" id="PTHR46140:SF1">
    <property type="entry name" value="VACUOLAR TRANSPORTER CHAPERONE COMPLEX SUBUNIT 4-RELATED"/>
    <property type="match status" value="1"/>
</dbReference>
<reference evidence="6" key="1">
    <citation type="submission" date="2021-06" db="EMBL/GenBank/DDBJ databases">
        <authorList>
            <consortium name="DOE Joint Genome Institute"/>
            <person name="Mondo S.J."/>
            <person name="Amses K.R."/>
            <person name="Simmons D.R."/>
            <person name="Longcore J.E."/>
            <person name="Seto K."/>
            <person name="Alves G.H."/>
            <person name="Bonds A.E."/>
            <person name="Quandt C.A."/>
            <person name="Davis W.J."/>
            <person name="Chang Y."/>
            <person name="Letcher P.M."/>
            <person name="Powell M.J."/>
            <person name="Kuo A."/>
            <person name="Labutti K."/>
            <person name="Pangilinan J."/>
            <person name="Andreopoulos W."/>
            <person name="Tritt A."/>
            <person name="Riley R."/>
            <person name="Hundley H."/>
            <person name="Johnson J."/>
            <person name="Lipzen A."/>
            <person name="Barry K."/>
            <person name="Berbee M.L."/>
            <person name="Buchler N.E."/>
            <person name="Grigoriev I.V."/>
            <person name="Spatafora J.W."/>
            <person name="Stajich J.E."/>
            <person name="James T.Y."/>
        </authorList>
    </citation>
    <scope>NUCLEOTIDE SEQUENCE</scope>
    <source>
        <strain evidence="6">AG</strain>
    </source>
</reference>
<dbReference type="PANTHER" id="PTHR46140">
    <property type="entry name" value="VACUOLAR TRANSPORTER CHAPERONE 1-RELATED"/>
    <property type="match status" value="1"/>
</dbReference>